<name>A0A514A1E6_9CAUD</name>
<accession>A0A514A1E6</accession>
<keyword evidence="2" id="KW-1185">Reference proteome</keyword>
<evidence type="ECO:0000313" key="1">
    <source>
        <dbReference type="EMBL" id="QDH47090.1"/>
    </source>
</evidence>
<evidence type="ECO:0000313" key="2">
    <source>
        <dbReference type="Proteomes" id="UP000318420"/>
    </source>
</evidence>
<dbReference type="Proteomes" id="UP000318420">
    <property type="component" value="Segment"/>
</dbReference>
<proteinExistence type="predicted"/>
<gene>
    <name evidence="1" type="ORF">LAh10_159</name>
</gene>
<reference evidence="1 2" key="1">
    <citation type="submission" date="2019-04" db="EMBL/GenBank/DDBJ databases">
        <title>Novel bacteriophages capable of disrupting biofilms from clinical strains of Aeromonas hydrophila with intrinsic antibiotic resistance.</title>
        <authorList>
            <person name="Kabwe M."/>
            <person name="Brown T.L."/>
            <person name="Speirs L."/>
            <person name="Ku H."/>
            <person name="Leach M."/>
            <person name="Chan H.T."/>
            <person name="Petrovski S."/>
            <person name="Lock P."/>
            <person name="Tucci J."/>
        </authorList>
    </citation>
    <scope>NUCLEOTIDE SEQUENCE [LARGE SCALE GENOMIC DNA]</scope>
</reference>
<protein>
    <submittedName>
        <fullName evidence="1">Uncharacterized protein</fullName>
    </submittedName>
</protein>
<dbReference type="EMBL" id="MK838116">
    <property type="protein sequence ID" value="QDH47090.1"/>
    <property type="molecule type" value="Genomic_DNA"/>
</dbReference>
<sequence length="304" mass="34094">MSCKLLSINVHPTLSMVITEDKSSHLRFLGHTSEKMALTTTPIKLASELIEITDLWRVSESTSGITTTRFKVIKSCLVYYPFGGNAITLMKAENREQGIRKLERLIQIFKQFTDYIADVIDFETATKRLRELEDKTMDGLVFIYGGKTSQGGKRFFEKTEFLVGRLVVRTTSLVTTDLGERKEVPVGLQLVFTGTTGSAIFAVLDTPINNDKYEAIMRMTKPHPDCVPRIFHTAGSTAHMSSGHGQDLPDGFPVGITFTYVSPVTARQLTLYRDADGMVEFFEKTYHDAMLHGHLNPINNESKE</sequence>
<organism evidence="1 2">
    <name type="scientific">Aeromonas phage LAh10</name>
    <dbReference type="NCBI Taxonomy" id="2591025"/>
    <lineage>
        <taxon>Viruses</taxon>
        <taxon>Duplodnaviria</taxon>
        <taxon>Heunggongvirae</taxon>
        <taxon>Uroviricota</taxon>
        <taxon>Caudoviricetes</taxon>
        <taxon>Chimalliviridae</taxon>
        <taxon>Ludhianavirus</taxon>
        <taxon>Ludhianavirus LAh10</taxon>
    </lineage>
</organism>